<keyword evidence="2" id="KW-0238">DNA-binding</keyword>
<accession>A0A375GGL8</accession>
<dbReference type="GO" id="GO:0003677">
    <property type="term" value="F:DNA binding"/>
    <property type="evidence" value="ECO:0007669"/>
    <property type="project" value="UniProtKB-KW"/>
</dbReference>
<dbReference type="AlphaFoldDB" id="A0A375GGL8"/>
<dbReference type="PANTHER" id="PTHR30136:SF24">
    <property type="entry name" value="HTH-TYPE TRANSCRIPTIONAL REPRESSOR ALLR"/>
    <property type="match status" value="1"/>
</dbReference>
<dbReference type="PANTHER" id="PTHR30136">
    <property type="entry name" value="HELIX-TURN-HELIX TRANSCRIPTIONAL REGULATOR, ICLR FAMILY"/>
    <property type="match status" value="1"/>
</dbReference>
<dbReference type="RefSeq" id="WP_063237761.1">
    <property type="nucleotide sequence ID" value="NZ_CP069809.1"/>
</dbReference>
<dbReference type="Proteomes" id="UP000623307">
    <property type="component" value="Chromosome 1"/>
</dbReference>
<dbReference type="PROSITE" id="PS51077">
    <property type="entry name" value="HTH_ICLR"/>
    <property type="match status" value="1"/>
</dbReference>
<keyword evidence="1" id="KW-0805">Transcription regulation</keyword>
<dbReference type="InterPro" id="IPR036390">
    <property type="entry name" value="WH_DNA-bd_sf"/>
</dbReference>
<reference evidence="7" key="1">
    <citation type="submission" date="2018-01" db="EMBL/GenBank/DDBJ databases">
        <authorList>
            <person name="Clerissi C."/>
        </authorList>
    </citation>
    <scope>NUCLEOTIDE SEQUENCE</scope>
    <source>
        <strain evidence="7">Cupriavidus oxalaticus LMG 2235</strain>
    </source>
</reference>
<evidence type="ECO:0000256" key="2">
    <source>
        <dbReference type="ARBA" id="ARBA00023125"/>
    </source>
</evidence>
<gene>
    <name evidence="7" type="ORF">CO2235_MP20070</name>
    <name evidence="6" type="ORF">JTE92_00575</name>
</gene>
<dbReference type="Pfam" id="PF01614">
    <property type="entry name" value="IclR_C"/>
    <property type="match status" value="1"/>
</dbReference>
<dbReference type="OrthoDB" id="9807558at2"/>
<proteinExistence type="predicted"/>
<feature type="domain" description="HTH iclR-type" evidence="4">
    <location>
        <begin position="2"/>
        <end position="63"/>
    </location>
</feature>
<dbReference type="SUPFAM" id="SSF46785">
    <property type="entry name" value="Winged helix' DNA-binding domain"/>
    <property type="match status" value="1"/>
</dbReference>
<dbReference type="InterPro" id="IPR014757">
    <property type="entry name" value="Tscrpt_reg_IclR_C"/>
</dbReference>
<evidence type="ECO:0000313" key="8">
    <source>
        <dbReference type="Proteomes" id="UP000623307"/>
    </source>
</evidence>
<dbReference type="InterPro" id="IPR029016">
    <property type="entry name" value="GAF-like_dom_sf"/>
</dbReference>
<keyword evidence="8" id="KW-1185">Reference proteome</keyword>
<feature type="domain" description="IclR-ED" evidence="5">
    <location>
        <begin position="64"/>
        <end position="235"/>
    </location>
</feature>
<dbReference type="InterPro" id="IPR036388">
    <property type="entry name" value="WH-like_DNA-bd_sf"/>
</dbReference>
<dbReference type="EMBL" id="CP069811">
    <property type="protein sequence ID" value="QRQ91484.1"/>
    <property type="molecule type" value="Genomic_DNA"/>
</dbReference>
<evidence type="ECO:0000259" key="4">
    <source>
        <dbReference type="PROSITE" id="PS51077"/>
    </source>
</evidence>
<dbReference type="GO" id="GO:0003700">
    <property type="term" value="F:DNA-binding transcription factor activity"/>
    <property type="evidence" value="ECO:0007669"/>
    <property type="project" value="TreeGrafter"/>
</dbReference>
<evidence type="ECO:0000256" key="3">
    <source>
        <dbReference type="ARBA" id="ARBA00023163"/>
    </source>
</evidence>
<sequence>MLKTLDGALALLTHFTARQPSWGVRELARESGVHHAVVHRVLATFAANGFLTQDAAGRYGLGLRWVELGQVMRKTFSPAEVVQPALEALAQESGETVFLSWLDGHEGLCTDIAQSQHQLRFSIEVGQRFALDAGAHAKAILAFQPEALRRRVIGDAPDLAAQLAQVRADGFAYTCEESTATVAGLALPLHHRETQAVVGSLAIAGPLQRLTREAVPRLLEALRAARKTIGPVAGFMR</sequence>
<dbReference type="SMART" id="SM00346">
    <property type="entry name" value="HTH_ICLR"/>
    <property type="match status" value="1"/>
</dbReference>
<dbReference type="GeneID" id="303487985"/>
<dbReference type="InterPro" id="IPR005471">
    <property type="entry name" value="Tscrpt_reg_IclR_N"/>
</dbReference>
<dbReference type="InterPro" id="IPR050707">
    <property type="entry name" value="HTH_MetabolicPath_Reg"/>
</dbReference>
<dbReference type="EMBL" id="OGUS01000137">
    <property type="protein sequence ID" value="SPC19659.1"/>
    <property type="molecule type" value="Genomic_DNA"/>
</dbReference>
<dbReference type="Pfam" id="PF09339">
    <property type="entry name" value="HTH_IclR"/>
    <property type="match status" value="1"/>
</dbReference>
<keyword evidence="3" id="KW-0804">Transcription</keyword>
<dbReference type="PROSITE" id="PS51078">
    <property type="entry name" value="ICLR_ED"/>
    <property type="match status" value="1"/>
</dbReference>
<organism evidence="7">
    <name type="scientific">Cupriavidus oxalaticus</name>
    <dbReference type="NCBI Taxonomy" id="96344"/>
    <lineage>
        <taxon>Bacteria</taxon>
        <taxon>Pseudomonadati</taxon>
        <taxon>Pseudomonadota</taxon>
        <taxon>Betaproteobacteria</taxon>
        <taxon>Burkholderiales</taxon>
        <taxon>Burkholderiaceae</taxon>
        <taxon>Cupriavidus</taxon>
    </lineage>
</organism>
<name>A0A375GGL8_9BURK</name>
<protein>
    <submittedName>
        <fullName evidence="7">IclR family transcriptional regulator</fullName>
    </submittedName>
</protein>
<dbReference type="Gene3D" id="1.10.10.10">
    <property type="entry name" value="Winged helix-like DNA-binding domain superfamily/Winged helix DNA-binding domain"/>
    <property type="match status" value="1"/>
</dbReference>
<dbReference type="GO" id="GO:0045892">
    <property type="term" value="P:negative regulation of DNA-templated transcription"/>
    <property type="evidence" value="ECO:0007669"/>
    <property type="project" value="TreeGrafter"/>
</dbReference>
<dbReference type="Gene3D" id="3.30.450.40">
    <property type="match status" value="1"/>
</dbReference>
<evidence type="ECO:0000259" key="5">
    <source>
        <dbReference type="PROSITE" id="PS51078"/>
    </source>
</evidence>
<reference evidence="6 8" key="2">
    <citation type="submission" date="2021-02" db="EMBL/GenBank/DDBJ databases">
        <title>Complete Genome Sequence of Cupriavidus oxalaticus Strain Ox1, a Soil Oxalate-Degrading Species.</title>
        <authorList>
            <person name="Palmieri F."/>
            <person name="Udriet P."/>
            <person name="Deuasquier M."/>
            <person name="Beaudoing E."/>
            <person name="Johnson S.L."/>
            <person name="Davenport K.W."/>
            <person name="Chain P.S."/>
            <person name="Bindschedler S."/>
            <person name="Junier P."/>
        </authorList>
    </citation>
    <scope>NUCLEOTIDE SEQUENCE [LARGE SCALE GENOMIC DNA]</scope>
    <source>
        <strain evidence="6 8">Ox1</strain>
    </source>
</reference>
<dbReference type="SUPFAM" id="SSF55781">
    <property type="entry name" value="GAF domain-like"/>
    <property type="match status" value="1"/>
</dbReference>
<dbReference type="Proteomes" id="UP000256862">
    <property type="component" value="Plasmid CO2235_mp"/>
</dbReference>
<evidence type="ECO:0000313" key="7">
    <source>
        <dbReference type="EMBL" id="SPC19659.1"/>
    </source>
</evidence>
<evidence type="ECO:0000256" key="1">
    <source>
        <dbReference type="ARBA" id="ARBA00023015"/>
    </source>
</evidence>
<evidence type="ECO:0000313" key="6">
    <source>
        <dbReference type="EMBL" id="QRQ91484.1"/>
    </source>
</evidence>